<feature type="region of interest" description="Disordered" evidence="1">
    <location>
        <begin position="113"/>
        <end position="154"/>
    </location>
</feature>
<sequence>MRGFNNEYHKSLCKFRSEVPKLRENTASMDTFSEILSETQFAFPGGDCSNSRECLLDSVCRNNICECKEGLYTLRIGNTYNCVPGNPADAGFGDGHGGLVIGLHSADDSSVVPIPEPEEHNKQLGAKPGSEHRNGRPGSLPEAELEHKGTSISI</sequence>
<accession>A0A0R3QBN2</accession>
<gene>
    <name evidence="3" type="ORF">BTMF_LOCUS3064</name>
</gene>
<dbReference type="EMBL" id="UZAG01002688">
    <property type="protein sequence ID" value="VDO13942.1"/>
    <property type="molecule type" value="Genomic_DNA"/>
</dbReference>
<evidence type="ECO:0000313" key="4">
    <source>
        <dbReference type="Proteomes" id="UP000280834"/>
    </source>
</evidence>
<evidence type="ECO:0000313" key="3">
    <source>
        <dbReference type="EMBL" id="VDO13942.1"/>
    </source>
</evidence>
<feature type="domain" description="EB" evidence="2">
    <location>
        <begin position="42"/>
        <end position="72"/>
    </location>
</feature>
<evidence type="ECO:0000259" key="2">
    <source>
        <dbReference type="Pfam" id="PF01683"/>
    </source>
</evidence>
<protein>
    <submittedName>
        <fullName evidence="5">EB domain-containing protein</fullName>
    </submittedName>
</protein>
<evidence type="ECO:0000313" key="5">
    <source>
        <dbReference type="WBParaSite" id="BTMF_0000376001-mRNA-1"/>
    </source>
</evidence>
<organism evidence="5">
    <name type="scientific">Brugia timori</name>
    <dbReference type="NCBI Taxonomy" id="42155"/>
    <lineage>
        <taxon>Eukaryota</taxon>
        <taxon>Metazoa</taxon>
        <taxon>Ecdysozoa</taxon>
        <taxon>Nematoda</taxon>
        <taxon>Chromadorea</taxon>
        <taxon>Rhabditida</taxon>
        <taxon>Spirurina</taxon>
        <taxon>Spiruromorpha</taxon>
        <taxon>Filarioidea</taxon>
        <taxon>Onchocercidae</taxon>
        <taxon>Brugia</taxon>
    </lineage>
</organism>
<dbReference type="STRING" id="42155.A0A0R3QBN2"/>
<reference evidence="5" key="1">
    <citation type="submission" date="2017-02" db="UniProtKB">
        <authorList>
            <consortium name="WormBaseParasite"/>
        </authorList>
    </citation>
    <scope>IDENTIFICATION</scope>
</reference>
<feature type="compositionally biased region" description="Basic and acidic residues" evidence="1">
    <location>
        <begin position="144"/>
        <end position="154"/>
    </location>
</feature>
<evidence type="ECO:0000256" key="1">
    <source>
        <dbReference type="SAM" id="MobiDB-lite"/>
    </source>
</evidence>
<dbReference type="Proteomes" id="UP000280834">
    <property type="component" value="Unassembled WGS sequence"/>
</dbReference>
<dbReference type="AlphaFoldDB" id="A0A0R3QBN2"/>
<dbReference type="WBParaSite" id="BTMF_0000376001-mRNA-1">
    <property type="protein sequence ID" value="BTMF_0000376001-mRNA-1"/>
    <property type="gene ID" value="BTMF_0000376001"/>
</dbReference>
<name>A0A0R3QBN2_9BILA</name>
<keyword evidence="4" id="KW-1185">Reference proteome</keyword>
<dbReference type="Pfam" id="PF01683">
    <property type="entry name" value="EB"/>
    <property type="match status" value="1"/>
</dbReference>
<dbReference type="InterPro" id="IPR006149">
    <property type="entry name" value="EB_dom"/>
</dbReference>
<proteinExistence type="predicted"/>
<reference evidence="3 4" key="2">
    <citation type="submission" date="2018-11" db="EMBL/GenBank/DDBJ databases">
        <authorList>
            <consortium name="Pathogen Informatics"/>
        </authorList>
    </citation>
    <scope>NUCLEOTIDE SEQUENCE [LARGE SCALE GENOMIC DNA]</scope>
</reference>